<dbReference type="InterPro" id="IPR001452">
    <property type="entry name" value="SH3_domain"/>
</dbReference>
<dbReference type="GO" id="GO:0008289">
    <property type="term" value="F:lipid binding"/>
    <property type="evidence" value="ECO:0007669"/>
    <property type="project" value="TreeGrafter"/>
</dbReference>
<dbReference type="GO" id="GO:0030479">
    <property type="term" value="C:actin cortical patch"/>
    <property type="evidence" value="ECO:0007669"/>
    <property type="project" value="TreeGrafter"/>
</dbReference>
<comment type="caution">
    <text evidence="6">The sequence shown here is derived from an EMBL/GenBank/DDBJ whole genome shotgun (WGS) entry which is preliminary data.</text>
</comment>
<keyword evidence="7" id="KW-1185">Reference proteome</keyword>
<dbReference type="PANTHER" id="PTHR47174:SF2">
    <property type="entry name" value="SH3 DOMAIN SIGNALLING PROTEIN (AFU_ORTHOLOGUE AFUA_5G07670)"/>
    <property type="match status" value="1"/>
</dbReference>
<organism evidence="6 7">
    <name type="scientific">Smittium culicis</name>
    <dbReference type="NCBI Taxonomy" id="133412"/>
    <lineage>
        <taxon>Eukaryota</taxon>
        <taxon>Fungi</taxon>
        <taxon>Fungi incertae sedis</taxon>
        <taxon>Zoopagomycota</taxon>
        <taxon>Kickxellomycotina</taxon>
        <taxon>Harpellomycetes</taxon>
        <taxon>Harpellales</taxon>
        <taxon>Legeriomycetaceae</taxon>
        <taxon>Smittium</taxon>
    </lineage>
</organism>
<evidence type="ECO:0000256" key="1">
    <source>
        <dbReference type="ARBA" id="ARBA00022443"/>
    </source>
</evidence>
<dbReference type="AlphaFoldDB" id="A0A1R1XB31"/>
<keyword evidence="1 2" id="KW-0728">SH3 domain</keyword>
<feature type="region of interest" description="Disordered" evidence="3">
    <location>
        <begin position="241"/>
        <end position="299"/>
    </location>
</feature>
<dbReference type="Proteomes" id="UP000187429">
    <property type="component" value="Unassembled WGS sequence"/>
</dbReference>
<dbReference type="Gene3D" id="2.30.30.40">
    <property type="entry name" value="SH3 Domains"/>
    <property type="match status" value="1"/>
</dbReference>
<dbReference type="OrthoDB" id="5971719at2759"/>
<feature type="domain" description="BAR" evidence="5">
    <location>
        <begin position="1"/>
        <end position="222"/>
    </location>
</feature>
<feature type="domain" description="SH3" evidence="4">
    <location>
        <begin position="366"/>
        <end position="425"/>
    </location>
</feature>
<protein>
    <submittedName>
        <fullName evidence="6">Regulator of cytoskeleton and endocytosis</fullName>
    </submittedName>
</protein>
<dbReference type="GO" id="GO:0006897">
    <property type="term" value="P:endocytosis"/>
    <property type="evidence" value="ECO:0007669"/>
    <property type="project" value="InterPro"/>
</dbReference>
<feature type="compositionally biased region" description="Low complexity" evidence="3">
    <location>
        <begin position="332"/>
        <end position="345"/>
    </location>
</feature>
<dbReference type="GO" id="GO:0051666">
    <property type="term" value="P:actin cortical patch localization"/>
    <property type="evidence" value="ECO:0007669"/>
    <property type="project" value="InterPro"/>
</dbReference>
<dbReference type="PROSITE" id="PS51021">
    <property type="entry name" value="BAR"/>
    <property type="match status" value="1"/>
</dbReference>
<reference evidence="7" key="1">
    <citation type="submission" date="2017-01" db="EMBL/GenBank/DDBJ databases">
        <authorList>
            <person name="Wang Y."/>
            <person name="White M."/>
            <person name="Kvist S."/>
            <person name="Moncalvo J.-M."/>
        </authorList>
    </citation>
    <scope>NUCLEOTIDE SEQUENCE [LARGE SCALE GENOMIC DNA]</scope>
    <source>
        <strain evidence="7">ID-206-W2</strain>
    </source>
</reference>
<feature type="compositionally biased region" description="Polar residues" evidence="3">
    <location>
        <begin position="256"/>
        <end position="281"/>
    </location>
</feature>
<dbReference type="PANTHER" id="PTHR47174">
    <property type="entry name" value="BRIDGING INTEGRATOR 3"/>
    <property type="match status" value="1"/>
</dbReference>
<dbReference type="GO" id="GO:0031097">
    <property type="term" value="C:medial cortex"/>
    <property type="evidence" value="ECO:0007669"/>
    <property type="project" value="TreeGrafter"/>
</dbReference>
<dbReference type="GO" id="GO:0097320">
    <property type="term" value="P:plasma membrane tubulation"/>
    <property type="evidence" value="ECO:0007669"/>
    <property type="project" value="TreeGrafter"/>
</dbReference>
<sequence>MLTFQDNFVVVIAKILKPIVTLPDAAENLDSYENPYSTSSDPIEFKMNELGKVGFFFHQNLQSMLSDLKPRLDSFDRNVLDPLKELTGLIKNIYSVMQKRDHKMLDYDRYRATVSKYEEKGAQPGGRSLPDEQAYHKYGEQYQEASRQYRYYNDMLKTDIRILISLRDEFIYLVMEKSSRIQLTVYNQVYDMLLTAAQHTPSIDLNVDMNQEFRNLWNTAENVLGEIQFAEETKAAGNKFMGSIRGKKKPSPIYKTGSTYSNNPGSVSSAQHSYTSNNPPRYSTAIDKDSSSPSSQLGNRFNSAATNFASNVATNTANNVIASEKDKYFGKSSSQANDSQSQSNNMTRSAGPNYPPLPPMVPKKASTPVYAKALYDYAGQTADDLSFKANDVIEIMERTESSNDWWTGRINGKVGLIPSNYVVLM</sequence>
<dbReference type="FunFam" id="2.30.30.40:FF:000100">
    <property type="entry name" value="SH3 domain-containing YSC84-like protein 1"/>
    <property type="match status" value="1"/>
</dbReference>
<dbReference type="InterPro" id="IPR004148">
    <property type="entry name" value="BAR_dom"/>
</dbReference>
<name>A0A1R1XB31_9FUNG</name>
<dbReference type="EMBL" id="LSSM01005836">
    <property type="protein sequence ID" value="OMJ11840.1"/>
    <property type="molecule type" value="Genomic_DNA"/>
</dbReference>
<dbReference type="SUPFAM" id="SSF103657">
    <property type="entry name" value="BAR/IMD domain-like"/>
    <property type="match status" value="1"/>
</dbReference>
<dbReference type="PROSITE" id="PS50002">
    <property type="entry name" value="SH3"/>
    <property type="match status" value="1"/>
</dbReference>
<dbReference type="GO" id="GO:1990528">
    <property type="term" value="C:Rvs161p-Rvs167p complex"/>
    <property type="evidence" value="ECO:0007669"/>
    <property type="project" value="TreeGrafter"/>
</dbReference>
<dbReference type="GO" id="GO:0043332">
    <property type="term" value="C:mating projection tip"/>
    <property type="evidence" value="ECO:0007669"/>
    <property type="project" value="TreeGrafter"/>
</dbReference>
<dbReference type="InterPro" id="IPR027267">
    <property type="entry name" value="AH/BAR_dom_sf"/>
</dbReference>
<feature type="region of interest" description="Disordered" evidence="3">
    <location>
        <begin position="329"/>
        <end position="362"/>
    </location>
</feature>
<dbReference type="SMART" id="SM00326">
    <property type="entry name" value="SH3"/>
    <property type="match status" value="1"/>
</dbReference>
<evidence type="ECO:0000256" key="3">
    <source>
        <dbReference type="SAM" id="MobiDB-lite"/>
    </source>
</evidence>
<evidence type="ECO:0000313" key="6">
    <source>
        <dbReference type="EMBL" id="OMJ11840.1"/>
    </source>
</evidence>
<accession>A0A1R1XB31</accession>
<dbReference type="SUPFAM" id="SSF50044">
    <property type="entry name" value="SH3-domain"/>
    <property type="match status" value="1"/>
</dbReference>
<dbReference type="InterPro" id="IPR046982">
    <property type="entry name" value="BIN3/RVS161-like"/>
</dbReference>
<proteinExistence type="predicted"/>
<evidence type="ECO:0000256" key="2">
    <source>
        <dbReference type="PROSITE-ProRule" id="PRU00192"/>
    </source>
</evidence>
<evidence type="ECO:0000259" key="5">
    <source>
        <dbReference type="PROSITE" id="PS51021"/>
    </source>
</evidence>
<dbReference type="Pfam" id="PF00018">
    <property type="entry name" value="SH3_1"/>
    <property type="match status" value="1"/>
</dbReference>
<gene>
    <name evidence="6" type="ORF">AYI69_g9680</name>
</gene>
<dbReference type="PRINTS" id="PR00452">
    <property type="entry name" value="SH3DOMAIN"/>
</dbReference>
<evidence type="ECO:0000259" key="4">
    <source>
        <dbReference type="PROSITE" id="PS50002"/>
    </source>
</evidence>
<evidence type="ECO:0000313" key="7">
    <source>
        <dbReference type="Proteomes" id="UP000187429"/>
    </source>
</evidence>
<dbReference type="Gene3D" id="1.20.1270.60">
    <property type="entry name" value="Arfaptin homology (AH) domain/BAR domain"/>
    <property type="match status" value="1"/>
</dbReference>
<dbReference type="InterPro" id="IPR036028">
    <property type="entry name" value="SH3-like_dom_sf"/>
</dbReference>
<dbReference type="Pfam" id="PF03114">
    <property type="entry name" value="BAR"/>
    <property type="match status" value="1"/>
</dbReference>